<dbReference type="EMBL" id="JACHEJ010000004">
    <property type="protein sequence ID" value="MBB6180066.1"/>
    <property type="molecule type" value="Genomic_DNA"/>
</dbReference>
<organism evidence="3 4">
    <name type="scientific">Pseudorhizobium flavum</name>
    <dbReference type="NCBI Taxonomy" id="1335061"/>
    <lineage>
        <taxon>Bacteria</taxon>
        <taxon>Pseudomonadati</taxon>
        <taxon>Pseudomonadota</taxon>
        <taxon>Alphaproteobacteria</taxon>
        <taxon>Hyphomicrobiales</taxon>
        <taxon>Rhizobiaceae</taxon>
        <taxon>Rhizobium/Agrobacterium group</taxon>
        <taxon>Pseudorhizobium</taxon>
    </lineage>
</organism>
<feature type="domain" description="Phytase-like" evidence="2">
    <location>
        <begin position="68"/>
        <end position="316"/>
    </location>
</feature>
<proteinExistence type="predicted"/>
<dbReference type="InterPro" id="IPR014567">
    <property type="entry name" value="UCP031900"/>
</dbReference>
<evidence type="ECO:0000259" key="2">
    <source>
        <dbReference type="Pfam" id="PF13449"/>
    </source>
</evidence>
<protein>
    <recommendedName>
        <fullName evidence="2">Phytase-like domain-containing protein</fullName>
    </recommendedName>
</protein>
<feature type="chain" id="PRO_5031264862" description="Phytase-like domain-containing protein" evidence="1">
    <location>
        <begin position="29"/>
        <end position="332"/>
    </location>
</feature>
<sequence>MTKLYTMRRSLLLAAIMSLAAVVPVAPATDLLPLQTSPIRQFQPGSAESRFGSLEFVGGFQFSSSDSRLGGVSAIRFRPNGRDFVAVQDTGEWLTGSIERDAGGRLARFSSLSISAMQDTRGRKPSKSDIDAEGLALQPGRLIVSYERRHRIDAYPDPGYAKARPQSVEMVIPRGELRANGGIETLVSSPKDGPLEGALVAVAERSIDGDGNLFAAVLSGARKGVFKVARQDPWAVTDGAFLPDGDLLLLERRFSYLKGVGMRLRRIETSSIKPGALVDGEVLIEADMGGEIDNMEGVDVLIENGETRIILVSDDNRSFLQRNVMLEFRLVD</sequence>
<evidence type="ECO:0000313" key="4">
    <source>
        <dbReference type="Proteomes" id="UP000535501"/>
    </source>
</evidence>
<reference evidence="3 4" key="1">
    <citation type="submission" date="2020-08" db="EMBL/GenBank/DDBJ databases">
        <title>Genomic Encyclopedia of Type Strains, Phase IV (KMG-IV): sequencing the most valuable type-strain genomes for metagenomic binning, comparative biology and taxonomic classification.</title>
        <authorList>
            <person name="Goeker M."/>
        </authorList>
    </citation>
    <scope>NUCLEOTIDE SEQUENCE [LARGE SCALE GENOMIC DNA]</scope>
    <source>
        <strain evidence="3 4">DSM 102134</strain>
    </source>
</reference>
<keyword evidence="4" id="KW-1185">Reference proteome</keyword>
<comment type="caution">
    <text evidence="3">The sequence shown here is derived from an EMBL/GenBank/DDBJ whole genome shotgun (WGS) entry which is preliminary data.</text>
</comment>
<name>A0A7X0DDF7_9HYPH</name>
<gene>
    <name evidence="3" type="ORF">HNQ75_002041</name>
</gene>
<dbReference type="AlphaFoldDB" id="A0A7X0DDF7"/>
<evidence type="ECO:0000256" key="1">
    <source>
        <dbReference type="SAM" id="SignalP"/>
    </source>
</evidence>
<keyword evidence="1" id="KW-0732">Signal</keyword>
<dbReference type="Proteomes" id="UP000535501">
    <property type="component" value="Unassembled WGS sequence"/>
</dbReference>
<dbReference type="Pfam" id="PF13449">
    <property type="entry name" value="Phytase-like"/>
    <property type="match status" value="1"/>
</dbReference>
<evidence type="ECO:0000313" key="3">
    <source>
        <dbReference type="EMBL" id="MBB6180066.1"/>
    </source>
</evidence>
<dbReference type="InterPro" id="IPR027372">
    <property type="entry name" value="Phytase-like_dom"/>
</dbReference>
<accession>A0A7X0DDF7</accession>
<dbReference type="PIRSF" id="PIRSF031900">
    <property type="entry name" value="UCP031900"/>
    <property type="match status" value="1"/>
</dbReference>
<feature type="signal peptide" evidence="1">
    <location>
        <begin position="1"/>
        <end position="28"/>
    </location>
</feature>